<dbReference type="GO" id="GO:0007266">
    <property type="term" value="P:Rho protein signal transduction"/>
    <property type="evidence" value="ECO:0007669"/>
    <property type="project" value="TreeGrafter"/>
</dbReference>
<evidence type="ECO:0000313" key="4">
    <source>
        <dbReference type="Proteomes" id="UP000597762"/>
    </source>
</evidence>
<dbReference type="OrthoDB" id="660555at2759"/>
<evidence type="ECO:0000259" key="2">
    <source>
        <dbReference type="PROSITE" id="PS50010"/>
    </source>
</evidence>
<dbReference type="AlphaFoldDB" id="A0A812CJM6"/>
<dbReference type="SUPFAM" id="SSF48065">
    <property type="entry name" value="DBL homology domain (DH-domain)"/>
    <property type="match status" value="1"/>
</dbReference>
<dbReference type="Proteomes" id="UP000597762">
    <property type="component" value="Unassembled WGS sequence"/>
</dbReference>
<dbReference type="InterPro" id="IPR040181">
    <property type="entry name" value="PKHG5/7"/>
</dbReference>
<reference evidence="3" key="1">
    <citation type="submission" date="2021-01" db="EMBL/GenBank/DDBJ databases">
        <authorList>
            <person name="Li R."/>
            <person name="Bekaert M."/>
        </authorList>
    </citation>
    <scope>NUCLEOTIDE SEQUENCE</scope>
    <source>
        <strain evidence="3">Farmed</strain>
    </source>
</reference>
<accession>A0A812CJM6</accession>
<protein>
    <submittedName>
        <fullName evidence="3">PLEKHG5</fullName>
    </submittedName>
</protein>
<name>A0A812CJM6_ACAPH</name>
<dbReference type="InterPro" id="IPR011993">
    <property type="entry name" value="PH-like_dom_sf"/>
</dbReference>
<dbReference type="GO" id="GO:0005085">
    <property type="term" value="F:guanyl-nucleotide exchange factor activity"/>
    <property type="evidence" value="ECO:0007669"/>
    <property type="project" value="InterPro"/>
</dbReference>
<evidence type="ECO:0000256" key="1">
    <source>
        <dbReference type="SAM" id="MobiDB-lite"/>
    </source>
</evidence>
<dbReference type="Pfam" id="PF00621">
    <property type="entry name" value="RhoGEF"/>
    <property type="match status" value="1"/>
</dbReference>
<dbReference type="Gene3D" id="1.20.900.10">
    <property type="entry name" value="Dbl homology (DH) domain"/>
    <property type="match status" value="1"/>
</dbReference>
<dbReference type="EMBL" id="CAHIKZ030001606">
    <property type="protein sequence ID" value="CAE1269491.1"/>
    <property type="molecule type" value="Genomic_DNA"/>
</dbReference>
<feature type="compositionally biased region" description="Polar residues" evidence="1">
    <location>
        <begin position="616"/>
        <end position="628"/>
    </location>
</feature>
<feature type="region of interest" description="Disordered" evidence="1">
    <location>
        <begin position="568"/>
        <end position="628"/>
    </location>
</feature>
<feature type="compositionally biased region" description="Low complexity" evidence="1">
    <location>
        <begin position="570"/>
        <end position="590"/>
    </location>
</feature>
<dbReference type="PROSITE" id="PS50010">
    <property type="entry name" value="DH_2"/>
    <property type="match status" value="1"/>
</dbReference>
<evidence type="ECO:0000313" key="3">
    <source>
        <dbReference type="EMBL" id="CAE1269491.1"/>
    </source>
</evidence>
<dbReference type="PANTHER" id="PTHR13217">
    <property type="entry name" value="PLECKSTRIN HOMOLOGY DOMAIN-CONTAINING FAMILY G MEMBER 7"/>
    <property type="match status" value="1"/>
</dbReference>
<dbReference type="GO" id="GO:0005886">
    <property type="term" value="C:plasma membrane"/>
    <property type="evidence" value="ECO:0007669"/>
    <property type="project" value="TreeGrafter"/>
</dbReference>
<dbReference type="SUPFAM" id="SSF50729">
    <property type="entry name" value="PH domain-like"/>
    <property type="match status" value="1"/>
</dbReference>
<dbReference type="GO" id="GO:0043542">
    <property type="term" value="P:endothelial cell migration"/>
    <property type="evidence" value="ECO:0007669"/>
    <property type="project" value="TreeGrafter"/>
</dbReference>
<dbReference type="PANTHER" id="PTHR13217:SF11">
    <property type="entry name" value="PLECKSTRIN HOMOLOGY DOMAIN-CONTAINING FAMILY G MEMBER 5"/>
    <property type="match status" value="1"/>
</dbReference>
<dbReference type="InterPro" id="IPR035899">
    <property type="entry name" value="DBL_dom_sf"/>
</dbReference>
<sequence>MLEVLKNAVTQQPPATIFELEQSWRNIVANSSELPKEVQSQQEVIWELLYTESAYIESLKVITNLFMCCLRNVQDKLPTIMKEIECEKLFSNIVDVINANSIFWKNYLSRMLQVSRETKQPLDPSLMKEGFKKFPELFYPYQRFCAEQLVCQNYIKEKLKSNEYFKNFVTWAEGNTNLCRRLRLIDIIITPMQRLTRYALLLRRIKEKSTIEEQKNDLQEMIQTVDAFVSYVNLVVGQRREHEKLSAMASRIDSYEAVEAPNDECVKYLQHYNAKFNLMSPMPGCGPEQNRIMMHHANLKYKDATTRLDVECYIFTDLFLICKSKKVNERLKVLKPPIRINYVSVKELKDKGSILVIQLNEYNTPQMAFTLQAESSVIKAWLEKYYQAKQMYTVALHAASIHRQQLNVENEESDGMIETVPKNSQMNFPLLHGRAEKTMDPCLSPKLSNKDRPAALAPLQKQRQRDNIPEQSVSPMIVCQSPSPEHQSLSLLNTEMKTSHSVCSNLTWNNGAISEELKSKVDRNRKTEKRYFTADSIQELKRQEPGDNSIHKRFSWNLGSAKNDSKQILSKHMSSDSIPSSSGVSSTGSSHLGPDHESNENEETPEAETTTTLETRASNNSLSLNTDSRSKSMSDIALLLQDVTPSEMKDGISSVDLPDKINYSGLTAAQILNIKKYLLLNTTNESEV</sequence>
<dbReference type="CDD" id="cd00160">
    <property type="entry name" value="RhoGEF"/>
    <property type="match status" value="1"/>
</dbReference>
<dbReference type="SMART" id="SM00325">
    <property type="entry name" value="RhoGEF"/>
    <property type="match status" value="1"/>
</dbReference>
<dbReference type="Gene3D" id="2.30.29.30">
    <property type="entry name" value="Pleckstrin-homology domain (PH domain)/Phosphotyrosine-binding domain (PTB)"/>
    <property type="match status" value="1"/>
</dbReference>
<proteinExistence type="predicted"/>
<comment type="caution">
    <text evidence="3">The sequence shown here is derived from an EMBL/GenBank/DDBJ whole genome shotgun (WGS) entry which is preliminary data.</text>
</comment>
<organism evidence="3 4">
    <name type="scientific">Acanthosepion pharaonis</name>
    <name type="common">Pharaoh cuttlefish</name>
    <name type="synonym">Sepia pharaonis</name>
    <dbReference type="NCBI Taxonomy" id="158019"/>
    <lineage>
        <taxon>Eukaryota</taxon>
        <taxon>Metazoa</taxon>
        <taxon>Spiralia</taxon>
        <taxon>Lophotrochozoa</taxon>
        <taxon>Mollusca</taxon>
        <taxon>Cephalopoda</taxon>
        <taxon>Coleoidea</taxon>
        <taxon>Decapodiformes</taxon>
        <taxon>Sepiida</taxon>
        <taxon>Sepiina</taxon>
        <taxon>Sepiidae</taxon>
        <taxon>Acanthosepion</taxon>
    </lineage>
</organism>
<gene>
    <name evidence="3" type="ORF">SPHA_36617</name>
</gene>
<dbReference type="GO" id="GO:0030424">
    <property type="term" value="C:axon"/>
    <property type="evidence" value="ECO:0007669"/>
    <property type="project" value="TreeGrafter"/>
</dbReference>
<keyword evidence="4" id="KW-1185">Reference proteome</keyword>
<dbReference type="GO" id="GO:0030139">
    <property type="term" value="C:endocytic vesicle"/>
    <property type="evidence" value="ECO:0007669"/>
    <property type="project" value="TreeGrafter"/>
</dbReference>
<dbReference type="InterPro" id="IPR000219">
    <property type="entry name" value="DH_dom"/>
</dbReference>
<feature type="domain" description="DH" evidence="2">
    <location>
        <begin position="40"/>
        <end position="235"/>
    </location>
</feature>